<keyword evidence="3" id="KW-1185">Reference proteome</keyword>
<proteinExistence type="predicted"/>
<feature type="compositionally biased region" description="Polar residues" evidence="1">
    <location>
        <begin position="112"/>
        <end position="122"/>
    </location>
</feature>
<feature type="region of interest" description="Disordered" evidence="1">
    <location>
        <begin position="105"/>
        <end position="133"/>
    </location>
</feature>
<feature type="region of interest" description="Disordered" evidence="1">
    <location>
        <begin position="1"/>
        <end position="22"/>
    </location>
</feature>
<name>A0ABN7TCN7_OIKDI</name>
<feature type="compositionally biased region" description="Polar residues" evidence="1">
    <location>
        <begin position="1"/>
        <end position="10"/>
    </location>
</feature>
<protein>
    <submittedName>
        <fullName evidence="2">Oidioi.mRNA.OKI2018_I69.chr2.g8025.t1.cds</fullName>
    </submittedName>
</protein>
<dbReference type="Proteomes" id="UP001158576">
    <property type="component" value="Chromosome 2"/>
</dbReference>
<evidence type="ECO:0000313" key="2">
    <source>
        <dbReference type="EMBL" id="CAG5113935.1"/>
    </source>
</evidence>
<gene>
    <name evidence="2" type="ORF">OKIOD_LOCUS16790</name>
</gene>
<accession>A0ABN7TCN7</accession>
<dbReference type="EMBL" id="OU015567">
    <property type="protein sequence ID" value="CAG5113935.1"/>
    <property type="molecule type" value="Genomic_DNA"/>
</dbReference>
<evidence type="ECO:0000256" key="1">
    <source>
        <dbReference type="SAM" id="MobiDB-lite"/>
    </source>
</evidence>
<sequence length="133" mass="15167">MNLQAENIPNATPIRPLKSKGLIKPLQNQTQNKQVVQNATEKIAQTETKKKDVEPVERATSAKFLEDEWERMHADPLIDFSNIRPPSAEMCWPLSRVRVKRAMDDFGGFPDTKSSQQMSPQRNAEDSFDIDDL</sequence>
<reference evidence="2 3" key="1">
    <citation type="submission" date="2021-04" db="EMBL/GenBank/DDBJ databases">
        <authorList>
            <person name="Bliznina A."/>
        </authorList>
    </citation>
    <scope>NUCLEOTIDE SEQUENCE [LARGE SCALE GENOMIC DNA]</scope>
</reference>
<organism evidence="2 3">
    <name type="scientific">Oikopleura dioica</name>
    <name type="common">Tunicate</name>
    <dbReference type="NCBI Taxonomy" id="34765"/>
    <lineage>
        <taxon>Eukaryota</taxon>
        <taxon>Metazoa</taxon>
        <taxon>Chordata</taxon>
        <taxon>Tunicata</taxon>
        <taxon>Appendicularia</taxon>
        <taxon>Copelata</taxon>
        <taxon>Oikopleuridae</taxon>
        <taxon>Oikopleura</taxon>
    </lineage>
</organism>
<evidence type="ECO:0000313" key="3">
    <source>
        <dbReference type="Proteomes" id="UP001158576"/>
    </source>
</evidence>